<protein>
    <submittedName>
        <fullName evidence="1">Uncharacterized protein</fullName>
    </submittedName>
</protein>
<dbReference type="EMBL" id="QGTJ01000002">
    <property type="protein sequence ID" value="PWV64877.1"/>
    <property type="molecule type" value="Genomic_DNA"/>
</dbReference>
<organism evidence="1 2">
    <name type="scientific">Plasticicumulans acidivorans</name>
    <dbReference type="NCBI Taxonomy" id="886464"/>
    <lineage>
        <taxon>Bacteria</taxon>
        <taxon>Pseudomonadati</taxon>
        <taxon>Pseudomonadota</taxon>
        <taxon>Gammaproteobacteria</taxon>
        <taxon>Candidatus Competibacteraceae</taxon>
        <taxon>Plasticicumulans</taxon>
    </lineage>
</organism>
<dbReference type="Proteomes" id="UP000246569">
    <property type="component" value="Unassembled WGS sequence"/>
</dbReference>
<proteinExistence type="predicted"/>
<evidence type="ECO:0000313" key="1">
    <source>
        <dbReference type="EMBL" id="PWV64877.1"/>
    </source>
</evidence>
<sequence>MSYMTRNQIDHMRQRNGASQRGFWQTLRRCWRWLYR</sequence>
<reference evidence="1 2" key="1">
    <citation type="submission" date="2018-05" db="EMBL/GenBank/DDBJ databases">
        <title>Genomic Encyclopedia of Type Strains, Phase IV (KMG-IV): sequencing the most valuable type-strain genomes for metagenomic binning, comparative biology and taxonomic classification.</title>
        <authorList>
            <person name="Goeker M."/>
        </authorList>
    </citation>
    <scope>NUCLEOTIDE SEQUENCE [LARGE SCALE GENOMIC DNA]</scope>
    <source>
        <strain evidence="1 2">DSM 23606</strain>
    </source>
</reference>
<keyword evidence="2" id="KW-1185">Reference proteome</keyword>
<accession>A0A317N3Y9</accession>
<evidence type="ECO:0000313" key="2">
    <source>
        <dbReference type="Proteomes" id="UP000246569"/>
    </source>
</evidence>
<comment type="caution">
    <text evidence="1">The sequence shown here is derived from an EMBL/GenBank/DDBJ whole genome shotgun (WGS) entry which is preliminary data.</text>
</comment>
<dbReference type="AlphaFoldDB" id="A0A317N3Y9"/>
<name>A0A317N3Y9_9GAMM</name>
<gene>
    <name evidence="1" type="ORF">C7443_102531</name>
</gene>